<name>A0A9X2S3M5_9FIRM</name>
<keyword evidence="2" id="KW-1185">Reference proteome</keyword>
<protein>
    <submittedName>
        <fullName evidence="1">Uncharacterized protein</fullName>
    </submittedName>
</protein>
<feature type="non-terminal residue" evidence="1">
    <location>
        <position position="80"/>
    </location>
</feature>
<organism evidence="1 2">
    <name type="scientific">Terrisporobacter muris</name>
    <dbReference type="NCBI Taxonomy" id="2963284"/>
    <lineage>
        <taxon>Bacteria</taxon>
        <taxon>Bacillati</taxon>
        <taxon>Bacillota</taxon>
        <taxon>Clostridia</taxon>
        <taxon>Peptostreptococcales</taxon>
        <taxon>Peptostreptococcaceae</taxon>
        <taxon>Terrisporobacter</taxon>
    </lineage>
</organism>
<dbReference type="Proteomes" id="UP001140817">
    <property type="component" value="Unassembled WGS sequence"/>
</dbReference>
<evidence type="ECO:0000313" key="1">
    <source>
        <dbReference type="EMBL" id="MCR1825014.1"/>
    </source>
</evidence>
<gene>
    <name evidence="1" type="ORF">NSA58_19820</name>
</gene>
<dbReference type="EMBL" id="JANKBY010000505">
    <property type="protein sequence ID" value="MCR1825014.1"/>
    <property type="molecule type" value="Genomic_DNA"/>
</dbReference>
<dbReference type="RefSeq" id="WP_257560900.1">
    <property type="nucleotide sequence ID" value="NZ_JANKBY010000505.1"/>
</dbReference>
<evidence type="ECO:0000313" key="2">
    <source>
        <dbReference type="Proteomes" id="UP001140817"/>
    </source>
</evidence>
<dbReference type="AlphaFoldDB" id="A0A9X2S3M5"/>
<sequence>MIKGYGNFFNDVTIAIEYKYLRNRCENGCELSIIKLKKIVDTIVKYYNNLKNKLDKNIIDDIEKFCINNTIRDIKYLCML</sequence>
<accession>A0A9X2S3M5</accession>
<reference evidence="1" key="1">
    <citation type="submission" date="2022-07" db="EMBL/GenBank/DDBJ databases">
        <title>Enhanced cultured diversity of the mouse gut microbiota enables custom-made synthetic communities.</title>
        <authorList>
            <person name="Afrizal A."/>
        </authorList>
    </citation>
    <scope>NUCLEOTIDE SEQUENCE</scope>
    <source>
        <strain evidence="1">DSM 29186</strain>
    </source>
</reference>
<comment type="caution">
    <text evidence="1">The sequence shown here is derived from an EMBL/GenBank/DDBJ whole genome shotgun (WGS) entry which is preliminary data.</text>
</comment>
<proteinExistence type="predicted"/>